<dbReference type="NCBIfam" id="TIGR02595">
    <property type="entry name" value="PEP_CTERM"/>
    <property type="match status" value="1"/>
</dbReference>
<dbReference type="EC" id="3.4.16.4" evidence="3"/>
<keyword evidence="3" id="KW-0121">Carboxypeptidase</keyword>
<organism evidence="3 4">
    <name type="scientific">Adhaeretor mobilis</name>
    <dbReference type="NCBI Taxonomy" id="1930276"/>
    <lineage>
        <taxon>Bacteria</taxon>
        <taxon>Pseudomonadati</taxon>
        <taxon>Planctomycetota</taxon>
        <taxon>Planctomycetia</taxon>
        <taxon>Pirellulales</taxon>
        <taxon>Lacipirellulaceae</taxon>
        <taxon>Adhaeretor</taxon>
    </lineage>
</organism>
<dbReference type="EMBL" id="CP036263">
    <property type="protein sequence ID" value="QDS97019.1"/>
    <property type="molecule type" value="Genomic_DNA"/>
</dbReference>
<dbReference type="RefSeq" id="WP_145057068.1">
    <property type="nucleotide sequence ID" value="NZ_CP036263.1"/>
</dbReference>
<accession>A0A517MQ63</accession>
<dbReference type="InterPro" id="IPR050789">
    <property type="entry name" value="Diverse_Enzym_Activities"/>
</dbReference>
<dbReference type="InterPro" id="IPR001466">
    <property type="entry name" value="Beta-lactam-related"/>
</dbReference>
<evidence type="ECO:0000259" key="2">
    <source>
        <dbReference type="Pfam" id="PF00144"/>
    </source>
</evidence>
<dbReference type="OrthoDB" id="236788at2"/>
<gene>
    <name evidence="3" type="ORF">HG15A2_02780</name>
</gene>
<reference evidence="3 4" key="1">
    <citation type="submission" date="2019-02" db="EMBL/GenBank/DDBJ databases">
        <title>Deep-cultivation of Planctomycetes and their phenomic and genomic characterization uncovers novel biology.</title>
        <authorList>
            <person name="Wiegand S."/>
            <person name="Jogler M."/>
            <person name="Boedeker C."/>
            <person name="Pinto D."/>
            <person name="Vollmers J."/>
            <person name="Rivas-Marin E."/>
            <person name="Kohn T."/>
            <person name="Peeters S.H."/>
            <person name="Heuer A."/>
            <person name="Rast P."/>
            <person name="Oberbeckmann S."/>
            <person name="Bunk B."/>
            <person name="Jeske O."/>
            <person name="Meyerdierks A."/>
            <person name="Storesund J.E."/>
            <person name="Kallscheuer N."/>
            <person name="Luecker S."/>
            <person name="Lage O.M."/>
            <person name="Pohl T."/>
            <person name="Merkel B.J."/>
            <person name="Hornburger P."/>
            <person name="Mueller R.-W."/>
            <person name="Bruemmer F."/>
            <person name="Labrenz M."/>
            <person name="Spormann A.M."/>
            <person name="Op den Camp H."/>
            <person name="Overmann J."/>
            <person name="Amann R."/>
            <person name="Jetten M.S.M."/>
            <person name="Mascher T."/>
            <person name="Medema M.H."/>
            <person name="Devos D.P."/>
            <person name="Kaster A.-K."/>
            <person name="Ovreas L."/>
            <person name="Rohde M."/>
            <person name="Galperin M.Y."/>
            <person name="Jogler C."/>
        </authorList>
    </citation>
    <scope>NUCLEOTIDE SEQUENCE [LARGE SCALE GENOMIC DNA]</scope>
    <source>
        <strain evidence="3 4">HG15A2</strain>
    </source>
</reference>
<evidence type="ECO:0000256" key="1">
    <source>
        <dbReference type="SAM" id="SignalP"/>
    </source>
</evidence>
<dbReference type="SUPFAM" id="SSF56601">
    <property type="entry name" value="beta-lactamase/transpeptidase-like"/>
    <property type="match status" value="1"/>
</dbReference>
<evidence type="ECO:0000313" key="4">
    <source>
        <dbReference type="Proteomes" id="UP000319852"/>
    </source>
</evidence>
<feature type="chain" id="PRO_5022079554" evidence="1">
    <location>
        <begin position="22"/>
        <end position="435"/>
    </location>
</feature>
<proteinExistence type="predicted"/>
<protein>
    <submittedName>
        <fullName evidence="3">D-alanyl-D-alanine carboxypeptidase</fullName>
        <ecNumber evidence="3">3.4.16.4</ecNumber>
    </submittedName>
</protein>
<dbReference type="InterPro" id="IPR013424">
    <property type="entry name" value="Ice-binding_C"/>
</dbReference>
<feature type="signal peptide" evidence="1">
    <location>
        <begin position="1"/>
        <end position="21"/>
    </location>
</feature>
<sequence length="435" mass="46632" precursor="true">MSNSTQWLAIIFLWASSATFAAGQDFDELTALANGALLGQHVEEAVPGFEIQLMREGEVLYHHAFGDWSLDRVAEANSSTKNVTGAVMMSIAQSGEGNFSLDSRLSDFLPSFDQPSYRDITIRQAFSHSSGLGALDFTGILENDSITLQQAAEQISQKPLVNGPPGSQFSYGGLSMQAAGAAAEVATGQSFVDLLAERITGPLEMENTRFVIASASNPRIAGGLESTASDFSRFMDMVMNDGVDRATGTRLLSESSVAEMLTRQTSELQPVNYSPAGNNRYGIGVWLDQLDQAGPAVDVLAGGAKGFHSWIDKEHDLVFTFATDQTSFANVELLSSMMHESILTDLYAAGDYDLDGDVDGADFFVWQLSNSLTGANLPADGNADGTVDAADYLVWRNNYGTGPLISALQVPEPASILLLFLAAASCNRRRCPQRC</sequence>
<dbReference type="Proteomes" id="UP000319852">
    <property type="component" value="Chromosome"/>
</dbReference>
<name>A0A517MQ63_9BACT</name>
<dbReference type="KEGG" id="amob:HG15A2_02780"/>
<keyword evidence="3" id="KW-0378">Hydrolase</keyword>
<dbReference type="Pfam" id="PF00144">
    <property type="entry name" value="Beta-lactamase"/>
    <property type="match status" value="1"/>
</dbReference>
<dbReference type="Gene3D" id="3.40.710.10">
    <property type="entry name" value="DD-peptidase/beta-lactamase superfamily"/>
    <property type="match status" value="1"/>
</dbReference>
<dbReference type="InterPro" id="IPR012338">
    <property type="entry name" value="Beta-lactam/transpept-like"/>
</dbReference>
<keyword evidence="1" id="KW-0732">Signal</keyword>
<dbReference type="GO" id="GO:0009002">
    <property type="term" value="F:serine-type D-Ala-D-Ala carboxypeptidase activity"/>
    <property type="evidence" value="ECO:0007669"/>
    <property type="project" value="UniProtKB-EC"/>
</dbReference>
<keyword evidence="3" id="KW-0645">Protease</keyword>
<dbReference type="PANTHER" id="PTHR43283">
    <property type="entry name" value="BETA-LACTAMASE-RELATED"/>
    <property type="match status" value="1"/>
</dbReference>
<feature type="domain" description="Beta-lactamase-related" evidence="2">
    <location>
        <begin position="40"/>
        <end position="327"/>
    </location>
</feature>
<keyword evidence="4" id="KW-1185">Reference proteome</keyword>
<dbReference type="PANTHER" id="PTHR43283:SF3">
    <property type="entry name" value="BETA-LACTAMASE FAMILY PROTEIN (AFU_ORTHOLOGUE AFUA_5G07500)"/>
    <property type="match status" value="1"/>
</dbReference>
<dbReference type="AlphaFoldDB" id="A0A517MQ63"/>
<dbReference type="PROSITE" id="PS00018">
    <property type="entry name" value="EF_HAND_1"/>
    <property type="match status" value="1"/>
</dbReference>
<evidence type="ECO:0000313" key="3">
    <source>
        <dbReference type="EMBL" id="QDS97019.1"/>
    </source>
</evidence>
<dbReference type="InterPro" id="IPR018247">
    <property type="entry name" value="EF_Hand_1_Ca_BS"/>
</dbReference>